<accession>A0A4Y2IY97</accession>
<reference evidence="2 3" key="1">
    <citation type="journal article" date="2019" name="Sci. Rep.">
        <title>Orb-weaving spider Araneus ventricosus genome elucidates the spidroin gene catalogue.</title>
        <authorList>
            <person name="Kono N."/>
            <person name="Nakamura H."/>
            <person name="Ohtoshi R."/>
            <person name="Moran D.A.P."/>
            <person name="Shinohara A."/>
            <person name="Yoshida Y."/>
            <person name="Fujiwara M."/>
            <person name="Mori M."/>
            <person name="Tomita M."/>
            <person name="Arakawa K."/>
        </authorList>
    </citation>
    <scope>NUCLEOTIDE SEQUENCE [LARGE SCALE GENOMIC DNA]</scope>
</reference>
<proteinExistence type="predicted"/>
<organism evidence="2 3">
    <name type="scientific">Araneus ventricosus</name>
    <name type="common">Orbweaver spider</name>
    <name type="synonym">Epeira ventricosa</name>
    <dbReference type="NCBI Taxonomy" id="182803"/>
    <lineage>
        <taxon>Eukaryota</taxon>
        <taxon>Metazoa</taxon>
        <taxon>Ecdysozoa</taxon>
        <taxon>Arthropoda</taxon>
        <taxon>Chelicerata</taxon>
        <taxon>Arachnida</taxon>
        <taxon>Araneae</taxon>
        <taxon>Araneomorphae</taxon>
        <taxon>Entelegynae</taxon>
        <taxon>Araneoidea</taxon>
        <taxon>Araneidae</taxon>
        <taxon>Araneus</taxon>
    </lineage>
</organism>
<dbReference type="AlphaFoldDB" id="A0A4Y2IY97"/>
<evidence type="ECO:0000313" key="3">
    <source>
        <dbReference type="Proteomes" id="UP000499080"/>
    </source>
</evidence>
<evidence type="ECO:0000313" key="2">
    <source>
        <dbReference type="EMBL" id="GBM81856.1"/>
    </source>
</evidence>
<gene>
    <name evidence="2" type="ORF">AVEN_200631_1</name>
</gene>
<name>A0A4Y2IY97_ARAVE</name>
<keyword evidence="3" id="KW-1185">Reference proteome</keyword>
<evidence type="ECO:0000256" key="1">
    <source>
        <dbReference type="SAM" id="MobiDB-lite"/>
    </source>
</evidence>
<comment type="caution">
    <text evidence="2">The sequence shown here is derived from an EMBL/GenBank/DDBJ whole genome shotgun (WGS) entry which is preliminary data.</text>
</comment>
<protein>
    <submittedName>
        <fullName evidence="2">Uncharacterized protein</fullName>
    </submittedName>
</protein>
<dbReference type="Proteomes" id="UP000499080">
    <property type="component" value="Unassembled WGS sequence"/>
</dbReference>
<dbReference type="EMBL" id="BGPR01264757">
    <property type="protein sequence ID" value="GBM81856.1"/>
    <property type="molecule type" value="Genomic_DNA"/>
</dbReference>
<sequence>DFVVDCDKTTNSSEPGIEPAFLELKGKRHNHHIGCGYRRWNRWFIKSSPTSILQEWFPKRFVRKCFRGQPMKSEMATFPQPSLQNLLKNQPQPAPTLSSTAPATSLLRGSQPLLFSVLNTA</sequence>
<feature type="region of interest" description="Disordered" evidence="1">
    <location>
        <begin position="84"/>
        <end position="103"/>
    </location>
</feature>
<feature type="non-terminal residue" evidence="2">
    <location>
        <position position="1"/>
    </location>
</feature>